<dbReference type="Gene3D" id="3.90.190.10">
    <property type="entry name" value="Protein tyrosine phosphatase superfamily"/>
    <property type="match status" value="1"/>
</dbReference>
<dbReference type="CDD" id="cd14498">
    <property type="entry name" value="DSP"/>
    <property type="match status" value="1"/>
</dbReference>
<dbReference type="InterPro" id="IPR029021">
    <property type="entry name" value="Prot-tyrosine_phosphatase-like"/>
</dbReference>
<dbReference type="GO" id="GO:0007165">
    <property type="term" value="P:signal transduction"/>
    <property type="evidence" value="ECO:0007669"/>
    <property type="project" value="TreeGrafter"/>
</dbReference>
<dbReference type="PROSITE" id="PS50056">
    <property type="entry name" value="TYR_PHOSPHATASE_2"/>
    <property type="match status" value="1"/>
</dbReference>
<accession>A0A836KK77</accession>
<dbReference type="InterPro" id="IPR020422">
    <property type="entry name" value="TYR_PHOSPHATASE_DUAL_dom"/>
</dbReference>
<evidence type="ECO:0000256" key="5">
    <source>
        <dbReference type="ARBA" id="ARBA00048336"/>
    </source>
</evidence>
<sequence length="344" mass="37645">MPPKVMNPPPQRENAFQHLPEEDVNLFFRVLRFISAYPQLAALSNAGECLDDASCSPPTASSVSVSRSSAQLHPQRTQTGTSASLSNRIRTPLVLQEPLETFRMKATNLPIDQDGLAEARKAVCALLEELCDELGDPAITKELRQKVLLTDESGTLRSSSISGALGSAVAKCGAVRSTSSFGIDCLNQMQEIVPGLWCGSYHPAADRELMQRHGITHVCCCIGTMPRFPGEFMYMTLSADDHPGYDMKPHFACTFEFIENALVKSRGGVLVHCGAGISRAPTVVSAYLMRKLRLSSSAAIRLVQHRRPCASPNMGFRQQLHEYGVQMGVDERGSARTFRVWGMC</sequence>
<protein>
    <recommendedName>
        <fullName evidence="11">Dual specificity protein phosphatase</fullName>
    </recommendedName>
</protein>
<evidence type="ECO:0000256" key="6">
    <source>
        <dbReference type="SAM" id="MobiDB-lite"/>
    </source>
</evidence>
<dbReference type="InterPro" id="IPR000340">
    <property type="entry name" value="Dual-sp_phosphatase_cat-dom"/>
</dbReference>
<dbReference type="PANTHER" id="PTHR45948:SF2">
    <property type="entry name" value="DUAL SPECIFICITY PROTEIN PHOSPHATASE"/>
    <property type="match status" value="1"/>
</dbReference>
<dbReference type="InterPro" id="IPR000387">
    <property type="entry name" value="Tyr_Pase_dom"/>
</dbReference>
<dbReference type="PROSITE" id="PS50054">
    <property type="entry name" value="TYR_PHOSPHATASE_DUAL"/>
    <property type="match status" value="1"/>
</dbReference>
<comment type="catalytic activity">
    <reaction evidence="5">
        <text>O-phospho-L-threonyl-[protein] + H2O = L-threonyl-[protein] + phosphate</text>
        <dbReference type="Rhea" id="RHEA:47004"/>
        <dbReference type="Rhea" id="RHEA-COMP:11060"/>
        <dbReference type="Rhea" id="RHEA-COMP:11605"/>
        <dbReference type="ChEBI" id="CHEBI:15377"/>
        <dbReference type="ChEBI" id="CHEBI:30013"/>
        <dbReference type="ChEBI" id="CHEBI:43474"/>
        <dbReference type="ChEBI" id="CHEBI:61977"/>
        <dbReference type="EC" id="3.1.3.16"/>
    </reaction>
</comment>
<dbReference type="Proteomes" id="UP000674179">
    <property type="component" value="Chromosome 27"/>
</dbReference>
<evidence type="ECO:0000259" key="8">
    <source>
        <dbReference type="PROSITE" id="PS50056"/>
    </source>
</evidence>
<comment type="catalytic activity">
    <reaction evidence="4">
        <text>O-phospho-L-seryl-[protein] + H2O = L-seryl-[protein] + phosphate</text>
        <dbReference type="Rhea" id="RHEA:20629"/>
        <dbReference type="Rhea" id="RHEA-COMP:9863"/>
        <dbReference type="Rhea" id="RHEA-COMP:11604"/>
        <dbReference type="ChEBI" id="CHEBI:15377"/>
        <dbReference type="ChEBI" id="CHEBI:29999"/>
        <dbReference type="ChEBI" id="CHEBI:43474"/>
        <dbReference type="ChEBI" id="CHEBI:83421"/>
        <dbReference type="EC" id="3.1.3.16"/>
    </reaction>
</comment>
<reference evidence="9 10" key="1">
    <citation type="submission" date="2021-02" db="EMBL/GenBank/DDBJ databases">
        <title>Leishmania (Mundinia) enrietti genome sequencing and assembly.</title>
        <authorList>
            <person name="Almutairi H."/>
            <person name="Gatherer D."/>
        </authorList>
    </citation>
    <scope>NUCLEOTIDE SEQUENCE [LARGE SCALE GENOMIC DNA]</scope>
    <source>
        <strain evidence="9">CUR178</strain>
    </source>
</reference>
<dbReference type="SMART" id="SM00195">
    <property type="entry name" value="DSPc"/>
    <property type="match status" value="1"/>
</dbReference>
<dbReference type="KEGG" id="lenr:94170942"/>
<dbReference type="SUPFAM" id="SSF52799">
    <property type="entry name" value="(Phosphotyrosine protein) phosphatases II"/>
    <property type="match status" value="1"/>
</dbReference>
<dbReference type="RefSeq" id="XP_067691998.1">
    <property type="nucleotide sequence ID" value="XM_067835432.1"/>
</dbReference>
<organism evidence="9 10">
    <name type="scientific">Leishmania enriettii</name>
    <dbReference type="NCBI Taxonomy" id="5663"/>
    <lineage>
        <taxon>Eukaryota</taxon>
        <taxon>Discoba</taxon>
        <taxon>Euglenozoa</taxon>
        <taxon>Kinetoplastea</taxon>
        <taxon>Metakinetoplastina</taxon>
        <taxon>Trypanosomatida</taxon>
        <taxon>Trypanosomatidae</taxon>
        <taxon>Leishmaniinae</taxon>
        <taxon>Leishmania</taxon>
    </lineage>
</organism>
<keyword evidence="10" id="KW-1185">Reference proteome</keyword>
<evidence type="ECO:0000259" key="7">
    <source>
        <dbReference type="PROSITE" id="PS50054"/>
    </source>
</evidence>
<evidence type="ECO:0000256" key="3">
    <source>
        <dbReference type="ARBA" id="ARBA00022912"/>
    </source>
</evidence>
<comment type="similarity">
    <text evidence="1">Belongs to the protein-tyrosine phosphatase family. Non-receptor class dual specificity subfamily.</text>
</comment>
<dbReference type="GO" id="GO:0004722">
    <property type="term" value="F:protein serine/threonine phosphatase activity"/>
    <property type="evidence" value="ECO:0007669"/>
    <property type="project" value="UniProtKB-EC"/>
</dbReference>
<gene>
    <name evidence="9" type="ORF">CUR178_03702</name>
</gene>
<dbReference type="FunFam" id="3.90.190.10:FF:000036">
    <property type="entry name" value="Serine/threonine/tyrosine-interacting protein a"/>
    <property type="match status" value="1"/>
</dbReference>
<dbReference type="OrthoDB" id="10252009at2759"/>
<dbReference type="PANTHER" id="PTHR45948">
    <property type="entry name" value="DUAL SPECIFICITY PROTEIN PHOSPHATASE DDB_G0269404-RELATED"/>
    <property type="match status" value="1"/>
</dbReference>
<dbReference type="Pfam" id="PF00782">
    <property type="entry name" value="DSPc"/>
    <property type="match status" value="1"/>
</dbReference>
<keyword evidence="2" id="KW-0378">Hydrolase</keyword>
<evidence type="ECO:0000256" key="4">
    <source>
        <dbReference type="ARBA" id="ARBA00047761"/>
    </source>
</evidence>
<dbReference type="GeneID" id="94170942"/>
<feature type="domain" description="Tyrosine specific protein phosphatases" evidence="8">
    <location>
        <begin position="255"/>
        <end position="308"/>
    </location>
</feature>
<keyword evidence="3" id="KW-0904">Protein phosphatase</keyword>
<proteinExistence type="inferred from homology"/>
<dbReference type="EMBL" id="JAFHKP010000027">
    <property type="protein sequence ID" value="KAG5475987.1"/>
    <property type="molecule type" value="Genomic_DNA"/>
</dbReference>
<feature type="domain" description="Tyrosine-protein phosphatase" evidence="7">
    <location>
        <begin position="188"/>
        <end position="329"/>
    </location>
</feature>
<evidence type="ECO:0000256" key="2">
    <source>
        <dbReference type="ARBA" id="ARBA00022801"/>
    </source>
</evidence>
<comment type="caution">
    <text evidence="9">The sequence shown here is derived from an EMBL/GenBank/DDBJ whole genome shotgun (WGS) entry which is preliminary data.</text>
</comment>
<feature type="compositionally biased region" description="Low complexity" evidence="6">
    <location>
        <begin position="60"/>
        <end position="70"/>
    </location>
</feature>
<evidence type="ECO:0000313" key="9">
    <source>
        <dbReference type="EMBL" id="KAG5475987.1"/>
    </source>
</evidence>
<feature type="compositionally biased region" description="Polar residues" evidence="6">
    <location>
        <begin position="71"/>
        <end position="84"/>
    </location>
</feature>
<dbReference type="GO" id="GO:0004725">
    <property type="term" value="F:protein tyrosine phosphatase activity"/>
    <property type="evidence" value="ECO:0007669"/>
    <property type="project" value="TreeGrafter"/>
</dbReference>
<evidence type="ECO:0000313" key="10">
    <source>
        <dbReference type="Proteomes" id="UP000674179"/>
    </source>
</evidence>
<feature type="region of interest" description="Disordered" evidence="6">
    <location>
        <begin position="60"/>
        <end position="84"/>
    </location>
</feature>
<name>A0A836KK77_LEIEN</name>
<dbReference type="AlphaFoldDB" id="A0A836KK77"/>
<evidence type="ECO:0008006" key="11">
    <source>
        <dbReference type="Google" id="ProtNLM"/>
    </source>
</evidence>
<dbReference type="GO" id="GO:0005829">
    <property type="term" value="C:cytosol"/>
    <property type="evidence" value="ECO:0007669"/>
    <property type="project" value="TreeGrafter"/>
</dbReference>
<evidence type="ECO:0000256" key="1">
    <source>
        <dbReference type="ARBA" id="ARBA00008601"/>
    </source>
</evidence>